<dbReference type="PIRSF" id="PIRSF036492">
    <property type="entry name" value="ALDH"/>
    <property type="match status" value="1"/>
</dbReference>
<dbReference type="PROSITE" id="PS00070">
    <property type="entry name" value="ALDEHYDE_DEHYDR_CYS"/>
    <property type="match status" value="1"/>
</dbReference>
<name>A0ABZ2PSV2_9NOCA</name>
<comment type="similarity">
    <text evidence="1 3 5">Belongs to the aldehyde dehydrogenase family.</text>
</comment>
<dbReference type="SUPFAM" id="SSF53720">
    <property type="entry name" value="ALDH-like"/>
    <property type="match status" value="1"/>
</dbReference>
<keyword evidence="8" id="KW-1185">Reference proteome</keyword>
<dbReference type="InterPro" id="IPR015590">
    <property type="entry name" value="Aldehyde_DH_dom"/>
</dbReference>
<gene>
    <name evidence="7" type="ORF">WDS16_02960</name>
</gene>
<evidence type="ECO:0000256" key="1">
    <source>
        <dbReference type="ARBA" id="ARBA00009986"/>
    </source>
</evidence>
<protein>
    <recommendedName>
        <fullName evidence="3">Aldehyde dehydrogenase</fullName>
    </recommendedName>
</protein>
<evidence type="ECO:0000256" key="4">
    <source>
        <dbReference type="PROSITE-ProRule" id="PRU10007"/>
    </source>
</evidence>
<evidence type="ECO:0000313" key="7">
    <source>
        <dbReference type="EMBL" id="WXG69531.1"/>
    </source>
</evidence>
<dbReference type="Gene3D" id="3.40.605.10">
    <property type="entry name" value="Aldehyde Dehydrogenase, Chain A, domain 1"/>
    <property type="match status" value="1"/>
</dbReference>
<dbReference type="Proteomes" id="UP001432000">
    <property type="component" value="Chromosome"/>
</dbReference>
<dbReference type="RefSeq" id="WP_338890355.1">
    <property type="nucleotide sequence ID" value="NZ_CP147846.1"/>
</dbReference>
<keyword evidence="2 3" id="KW-0560">Oxidoreductase</keyword>
<dbReference type="InterPro" id="IPR012394">
    <property type="entry name" value="Aldehyde_DH_NAD(P)"/>
</dbReference>
<evidence type="ECO:0000256" key="5">
    <source>
        <dbReference type="RuleBase" id="RU003345"/>
    </source>
</evidence>
<evidence type="ECO:0000256" key="3">
    <source>
        <dbReference type="PIRNR" id="PIRNR036492"/>
    </source>
</evidence>
<organism evidence="7 8">
    <name type="scientific">Rhodococcus sovatensis</name>
    <dbReference type="NCBI Taxonomy" id="1805840"/>
    <lineage>
        <taxon>Bacteria</taxon>
        <taxon>Bacillati</taxon>
        <taxon>Actinomycetota</taxon>
        <taxon>Actinomycetes</taxon>
        <taxon>Mycobacteriales</taxon>
        <taxon>Nocardiaceae</taxon>
        <taxon>Rhodococcus</taxon>
    </lineage>
</organism>
<dbReference type="Pfam" id="PF00171">
    <property type="entry name" value="Aldedh"/>
    <property type="match status" value="1"/>
</dbReference>
<sequence>MTTQVSAHLDTFDSVSPIDDGFVASFAVDAAQTVARVVDDARNAQSTWSSLTPRSRAQHLRAWRHEIWSRRDEFIDLIHRENGKPAEDALLEVVLTLEHIAWAEKQAPRLLRSRRVNPGLLLANYSARVDKVALGVVGVIGPWNYPMYAPNSAISAALAAGNCVVFKPSEYTPAIGARYVQAFHDANPSLPTGVLSLVTGYGDTGAALCRAGVDKIAFTGSTRTGSKIMATCAETLTPVIVECGGKDPVIVAADADIAAAAEAVAWGAFTNGGQTCVGVERVYVERSVAAQFTGALVQHARAVQTGSDASATYGPMTMPSQIDIVRRHLADAEAAGGRALIGGRSSIGERFVGPTVLVDTPESCSAVREETFGPTVTVREVDSIDEAIELSNDHRYALGASVFSRKHGKEIAAQLVCGQVTVNSVIAFAGMGSVPMGGVGASGFGRVHGDEGFAEFCRTHSRVTKLFDIPGFELVTLHRRRWVMPLIDRLLGLRHRR</sequence>
<dbReference type="EMBL" id="CP147846">
    <property type="protein sequence ID" value="WXG69531.1"/>
    <property type="molecule type" value="Genomic_DNA"/>
</dbReference>
<accession>A0ABZ2PSV2</accession>
<dbReference type="CDD" id="cd07099">
    <property type="entry name" value="ALDH_DDALDH"/>
    <property type="match status" value="1"/>
</dbReference>
<proteinExistence type="inferred from homology"/>
<feature type="active site" evidence="4">
    <location>
        <position position="242"/>
    </location>
</feature>
<dbReference type="PROSITE" id="PS00687">
    <property type="entry name" value="ALDEHYDE_DEHYDR_GLU"/>
    <property type="match status" value="1"/>
</dbReference>
<evidence type="ECO:0000313" key="8">
    <source>
        <dbReference type="Proteomes" id="UP001432000"/>
    </source>
</evidence>
<feature type="domain" description="Aldehyde dehydrogenase" evidence="6">
    <location>
        <begin position="9"/>
        <end position="459"/>
    </location>
</feature>
<reference evidence="7 8" key="1">
    <citation type="submission" date="2024-03" db="EMBL/GenBank/DDBJ databases">
        <title>Natural products discovery in diverse microorganisms through a two-stage MS feature dereplication strategy.</title>
        <authorList>
            <person name="Zhang R."/>
        </authorList>
    </citation>
    <scope>NUCLEOTIDE SEQUENCE [LARGE SCALE GENOMIC DNA]</scope>
    <source>
        <strain evidence="7 8">18930</strain>
    </source>
</reference>
<dbReference type="InterPro" id="IPR016163">
    <property type="entry name" value="Ald_DH_C"/>
</dbReference>
<dbReference type="InterPro" id="IPR016162">
    <property type="entry name" value="Ald_DH_N"/>
</dbReference>
<dbReference type="Gene3D" id="3.40.309.10">
    <property type="entry name" value="Aldehyde Dehydrogenase, Chain A, domain 2"/>
    <property type="match status" value="1"/>
</dbReference>
<dbReference type="InterPro" id="IPR029510">
    <property type="entry name" value="Ald_DH_CS_GLU"/>
</dbReference>
<evidence type="ECO:0000259" key="6">
    <source>
        <dbReference type="Pfam" id="PF00171"/>
    </source>
</evidence>
<dbReference type="InterPro" id="IPR016161">
    <property type="entry name" value="Ald_DH/histidinol_DH"/>
</dbReference>
<dbReference type="PANTHER" id="PTHR11699">
    <property type="entry name" value="ALDEHYDE DEHYDROGENASE-RELATED"/>
    <property type="match status" value="1"/>
</dbReference>
<evidence type="ECO:0000256" key="2">
    <source>
        <dbReference type="ARBA" id="ARBA00023002"/>
    </source>
</evidence>
<dbReference type="InterPro" id="IPR016160">
    <property type="entry name" value="Ald_DH_CS_CYS"/>
</dbReference>